<dbReference type="RefSeq" id="WP_090860813.1">
    <property type="nucleotide sequence ID" value="NZ_FMZM01000017.1"/>
</dbReference>
<evidence type="ECO:0000313" key="1">
    <source>
        <dbReference type="EMBL" id="SDE22784.1"/>
    </source>
</evidence>
<dbReference type="Gene3D" id="3.30.750.24">
    <property type="entry name" value="STAS domain"/>
    <property type="match status" value="1"/>
</dbReference>
<sequence>MQERPLSSAYDPDTRTLAFSGTVDETSLDVFRADIAAAGTPVVIDLSDVDYFPSVAIAALIGATRSDDGSASSELLAAEGTVAQRVLRICGLPHRTS</sequence>
<evidence type="ECO:0000313" key="2">
    <source>
        <dbReference type="Proteomes" id="UP000199034"/>
    </source>
</evidence>
<organism evidence="1 2">
    <name type="scientific">Nocardioides lianchengensis</name>
    <dbReference type="NCBI Taxonomy" id="1045774"/>
    <lineage>
        <taxon>Bacteria</taxon>
        <taxon>Bacillati</taxon>
        <taxon>Actinomycetota</taxon>
        <taxon>Actinomycetes</taxon>
        <taxon>Propionibacteriales</taxon>
        <taxon>Nocardioidaceae</taxon>
        <taxon>Nocardioides</taxon>
    </lineage>
</organism>
<protein>
    <recommendedName>
        <fullName evidence="3">STAS domain-containing protein</fullName>
    </recommendedName>
</protein>
<reference evidence="1 2" key="1">
    <citation type="submission" date="2016-10" db="EMBL/GenBank/DDBJ databases">
        <authorList>
            <person name="de Groot N.N."/>
        </authorList>
    </citation>
    <scope>NUCLEOTIDE SEQUENCE [LARGE SCALE GENOMIC DNA]</scope>
    <source>
        <strain evidence="1 2">CGMCC 4.6858</strain>
    </source>
</reference>
<name>A0A1G7B6N7_9ACTN</name>
<evidence type="ECO:0008006" key="3">
    <source>
        <dbReference type="Google" id="ProtNLM"/>
    </source>
</evidence>
<dbReference type="AlphaFoldDB" id="A0A1G7B6N7"/>
<dbReference type="SUPFAM" id="SSF52091">
    <property type="entry name" value="SpoIIaa-like"/>
    <property type="match status" value="1"/>
</dbReference>
<gene>
    <name evidence="1" type="ORF">SAMN05421872_11755</name>
</gene>
<dbReference type="EMBL" id="FMZM01000017">
    <property type="protein sequence ID" value="SDE22784.1"/>
    <property type="molecule type" value="Genomic_DNA"/>
</dbReference>
<proteinExistence type="predicted"/>
<dbReference type="OrthoDB" id="3789899at2"/>
<dbReference type="InterPro" id="IPR036513">
    <property type="entry name" value="STAS_dom_sf"/>
</dbReference>
<keyword evidence="2" id="KW-1185">Reference proteome</keyword>
<accession>A0A1G7B6N7</accession>
<dbReference type="STRING" id="1045774.SAMN05421872_11755"/>
<dbReference type="Proteomes" id="UP000199034">
    <property type="component" value="Unassembled WGS sequence"/>
</dbReference>